<feature type="region of interest" description="Disordered" evidence="5">
    <location>
        <begin position="1"/>
        <end position="78"/>
    </location>
</feature>
<evidence type="ECO:0000313" key="8">
    <source>
        <dbReference type="Proteomes" id="UP000054383"/>
    </source>
</evidence>
<dbReference type="OrthoDB" id="336088at2759"/>
<dbReference type="PROSITE" id="PS50016">
    <property type="entry name" value="ZF_PHD_2"/>
    <property type="match status" value="1"/>
</dbReference>
<dbReference type="EMBL" id="CVMT01000005">
    <property type="protein sequence ID" value="CRG88889.1"/>
    <property type="molecule type" value="Genomic_DNA"/>
</dbReference>
<keyword evidence="2 4" id="KW-0863">Zinc-finger</keyword>
<feature type="compositionally biased region" description="Low complexity" evidence="5">
    <location>
        <begin position="234"/>
        <end position="248"/>
    </location>
</feature>
<dbReference type="STRING" id="28573.A0A0U1M029"/>
<evidence type="ECO:0000313" key="7">
    <source>
        <dbReference type="EMBL" id="CRG88889.1"/>
    </source>
</evidence>
<dbReference type="AlphaFoldDB" id="A0A0U1M029"/>
<dbReference type="Gene3D" id="3.30.40.10">
    <property type="entry name" value="Zinc/RING finger domain, C3HC4 (zinc finger)"/>
    <property type="match status" value="1"/>
</dbReference>
<dbReference type="InterPro" id="IPR019786">
    <property type="entry name" value="Zinc_finger_PHD-type_CS"/>
</dbReference>
<sequence>MPRTRTKFIWPPPNLAGDHTEQQQQQQQQQQRQPQKKQKLESSEQHRNNDNSPAPSSSDTRENSQSAQAEWDPTSNVAPPSFEAVIRAYSQVPLEKMIKNYQNWRRHGSVHDDYCMMCHRPRPQGLVPCYTCRRSFHDECMPAGSLYNDSRQWYCAVCVQRNWHVQPPAMTPPASPSLSAQHNVSGADTKPAARETTAEDSQALSILAEISRSMRRDVSQSQTPGPNHSHTDNNHNNNSNNTGNTRNSYTATSKPSARSGPLAQPSPSTQTFSLLDSHARKSRFTTLSSEVDSALWVLYRELESATSLRQRIADLEAEVVKLRQDVSIRDNQIILSQRSAPKAASVSQAELEELRIKAAKWDACVPELEHLRARNDALEQSLRDARSECVSKDEALNEWKGRLASLIGP</sequence>
<protein>
    <recommendedName>
        <fullName evidence="6">PHD-type domain-containing protein</fullName>
    </recommendedName>
</protein>
<organism evidence="7 8">
    <name type="scientific">Talaromyces islandicus</name>
    <name type="common">Penicillium islandicum</name>
    <dbReference type="NCBI Taxonomy" id="28573"/>
    <lineage>
        <taxon>Eukaryota</taxon>
        <taxon>Fungi</taxon>
        <taxon>Dikarya</taxon>
        <taxon>Ascomycota</taxon>
        <taxon>Pezizomycotina</taxon>
        <taxon>Eurotiomycetes</taxon>
        <taxon>Eurotiomycetidae</taxon>
        <taxon>Eurotiales</taxon>
        <taxon>Trichocomaceae</taxon>
        <taxon>Talaromyces</taxon>
        <taxon>Talaromyces sect. Islandici</taxon>
    </lineage>
</organism>
<evidence type="ECO:0000259" key="6">
    <source>
        <dbReference type="PROSITE" id="PS50016"/>
    </source>
</evidence>
<evidence type="ECO:0000256" key="2">
    <source>
        <dbReference type="ARBA" id="ARBA00022771"/>
    </source>
</evidence>
<dbReference type="OMA" id="FTWLSQN"/>
<dbReference type="InterPro" id="IPR011011">
    <property type="entry name" value="Znf_FYVE_PHD"/>
</dbReference>
<keyword evidence="1" id="KW-0479">Metal-binding</keyword>
<dbReference type="SUPFAM" id="SSF57903">
    <property type="entry name" value="FYVE/PHD zinc finger"/>
    <property type="match status" value="1"/>
</dbReference>
<evidence type="ECO:0000256" key="1">
    <source>
        <dbReference type="ARBA" id="ARBA00022723"/>
    </source>
</evidence>
<proteinExistence type="predicted"/>
<accession>A0A0U1M029</accession>
<dbReference type="SMART" id="SM00249">
    <property type="entry name" value="PHD"/>
    <property type="match status" value="1"/>
</dbReference>
<feature type="compositionally biased region" description="Polar residues" evidence="5">
    <location>
        <begin position="176"/>
        <end position="186"/>
    </location>
</feature>
<dbReference type="PROSITE" id="PS01359">
    <property type="entry name" value="ZF_PHD_1"/>
    <property type="match status" value="1"/>
</dbReference>
<dbReference type="InterPro" id="IPR001965">
    <property type="entry name" value="Znf_PHD"/>
</dbReference>
<evidence type="ECO:0000256" key="3">
    <source>
        <dbReference type="ARBA" id="ARBA00022833"/>
    </source>
</evidence>
<name>A0A0U1M029_TALIS</name>
<feature type="compositionally biased region" description="Basic and acidic residues" evidence="5">
    <location>
        <begin position="38"/>
        <end position="49"/>
    </location>
</feature>
<dbReference type="InterPro" id="IPR019787">
    <property type="entry name" value="Znf_PHD-finger"/>
</dbReference>
<feature type="compositionally biased region" description="Low complexity" evidence="5">
    <location>
        <begin position="22"/>
        <end position="33"/>
    </location>
</feature>
<keyword evidence="8" id="KW-1185">Reference proteome</keyword>
<feature type="compositionally biased region" description="Polar residues" evidence="5">
    <location>
        <begin position="63"/>
        <end position="78"/>
    </location>
</feature>
<keyword evidence="3" id="KW-0862">Zinc</keyword>
<evidence type="ECO:0000256" key="4">
    <source>
        <dbReference type="PROSITE-ProRule" id="PRU00146"/>
    </source>
</evidence>
<reference evidence="7" key="1">
    <citation type="submission" date="2015-04" db="EMBL/GenBank/DDBJ databases">
        <authorList>
            <person name="Syromyatnikov M.Y."/>
            <person name="Popov V.N."/>
        </authorList>
    </citation>
    <scope>NUCLEOTIDE SEQUENCE [LARGE SCALE GENOMIC DNA]</scope>
    <source>
        <strain evidence="7">WF-38-12</strain>
    </source>
</reference>
<dbReference type="GO" id="GO:0008270">
    <property type="term" value="F:zinc ion binding"/>
    <property type="evidence" value="ECO:0007669"/>
    <property type="project" value="UniProtKB-KW"/>
</dbReference>
<evidence type="ECO:0000256" key="5">
    <source>
        <dbReference type="SAM" id="MobiDB-lite"/>
    </source>
</evidence>
<feature type="region of interest" description="Disordered" evidence="5">
    <location>
        <begin position="214"/>
        <end position="271"/>
    </location>
</feature>
<dbReference type="Proteomes" id="UP000054383">
    <property type="component" value="Unassembled WGS sequence"/>
</dbReference>
<feature type="domain" description="PHD-type" evidence="6">
    <location>
        <begin position="112"/>
        <end position="161"/>
    </location>
</feature>
<dbReference type="InterPro" id="IPR013083">
    <property type="entry name" value="Znf_RING/FYVE/PHD"/>
</dbReference>
<feature type="region of interest" description="Disordered" evidence="5">
    <location>
        <begin position="169"/>
        <end position="201"/>
    </location>
</feature>
<gene>
    <name evidence="7" type="ORF">PISL3812_05924</name>
</gene>